<dbReference type="EMBL" id="CADCUU010000483">
    <property type="protein sequence ID" value="CAA9436302.1"/>
    <property type="molecule type" value="Genomic_DNA"/>
</dbReference>
<protein>
    <submittedName>
        <fullName evidence="2">Uncharacterized protein</fullName>
    </submittedName>
</protein>
<sequence length="69" mass="7793">MRSPGSIPSRRASAAKCQEYTTLRPVAALPRRSRQRGPRLARQCCPQTHPPIFPNRPQRKSVPGLFRLS</sequence>
<gene>
    <name evidence="2" type="ORF">AVDCRST_MAG15-3209</name>
</gene>
<proteinExistence type="predicted"/>
<feature type="region of interest" description="Disordered" evidence="1">
    <location>
        <begin position="1"/>
        <end position="69"/>
    </location>
</feature>
<accession>A0A6J4QAF7</accession>
<evidence type="ECO:0000256" key="1">
    <source>
        <dbReference type="SAM" id="MobiDB-lite"/>
    </source>
</evidence>
<reference evidence="2" key="1">
    <citation type="submission" date="2020-02" db="EMBL/GenBank/DDBJ databases">
        <authorList>
            <person name="Meier V. D."/>
        </authorList>
    </citation>
    <scope>NUCLEOTIDE SEQUENCE</scope>
    <source>
        <strain evidence="2">AVDCRST_MAG15</strain>
    </source>
</reference>
<name>A0A6J4QAF7_9RHOB</name>
<dbReference type="AlphaFoldDB" id="A0A6J4QAF7"/>
<organism evidence="2">
    <name type="scientific">uncultured Rubellimicrobium sp</name>
    <dbReference type="NCBI Taxonomy" id="543078"/>
    <lineage>
        <taxon>Bacteria</taxon>
        <taxon>Pseudomonadati</taxon>
        <taxon>Pseudomonadota</taxon>
        <taxon>Alphaproteobacteria</taxon>
        <taxon>Rhodobacterales</taxon>
        <taxon>Roseobacteraceae</taxon>
        <taxon>Rubellimicrobium</taxon>
        <taxon>environmental samples</taxon>
    </lineage>
</organism>
<evidence type="ECO:0000313" key="2">
    <source>
        <dbReference type="EMBL" id="CAA9436302.1"/>
    </source>
</evidence>